<feature type="domain" description="HPt" evidence="7">
    <location>
        <begin position="198"/>
        <end position="279"/>
    </location>
</feature>
<evidence type="ECO:0000256" key="5">
    <source>
        <dbReference type="ARBA" id="ARBA00023242"/>
    </source>
</evidence>
<dbReference type="GO" id="GO:0009927">
    <property type="term" value="F:histidine phosphotransfer kinase activity"/>
    <property type="evidence" value="ECO:0007669"/>
    <property type="project" value="UniProtKB-UniRule"/>
</dbReference>
<evidence type="ECO:0000256" key="2">
    <source>
        <dbReference type="ARBA" id="ARBA00022864"/>
    </source>
</evidence>
<dbReference type="Proteomes" id="UP000811246">
    <property type="component" value="Chromosome 7"/>
</dbReference>
<keyword evidence="1" id="KW-0963">Cytoplasm</keyword>
<dbReference type="PANTHER" id="PTHR28242">
    <property type="entry name" value="PHOSPHORELAY INTERMEDIATE PROTEIN YPD1"/>
    <property type="match status" value="1"/>
</dbReference>
<dbReference type="AlphaFoldDB" id="A0A922EPZ1"/>
<dbReference type="Pfam" id="PF01627">
    <property type="entry name" value="Hpt"/>
    <property type="match status" value="1"/>
</dbReference>
<reference evidence="8" key="1">
    <citation type="submission" date="2021-01" db="EMBL/GenBank/DDBJ databases">
        <authorList>
            <person name="Lovell J.T."/>
            <person name="Bentley N."/>
            <person name="Bhattarai G."/>
            <person name="Jenkins J.W."/>
            <person name="Sreedasyam A."/>
            <person name="Alarcon Y."/>
            <person name="Bock C."/>
            <person name="Boston L."/>
            <person name="Carlson J."/>
            <person name="Cervantes K."/>
            <person name="Clermont K."/>
            <person name="Krom N."/>
            <person name="Kubenka K."/>
            <person name="Mamidi S."/>
            <person name="Mattison C."/>
            <person name="Monteros M."/>
            <person name="Pisani C."/>
            <person name="Plott C."/>
            <person name="Rajasekar S."/>
            <person name="Rhein H.S."/>
            <person name="Rohla C."/>
            <person name="Song M."/>
            <person name="Hilaire R.S."/>
            <person name="Shu S."/>
            <person name="Wells L."/>
            <person name="Wang X."/>
            <person name="Webber J."/>
            <person name="Heerema R.J."/>
            <person name="Klein P."/>
            <person name="Conner P."/>
            <person name="Grauke L."/>
            <person name="Grimwood J."/>
            <person name="Schmutz J."/>
            <person name="Randall J.J."/>
        </authorList>
    </citation>
    <scope>NUCLEOTIDE SEQUENCE</scope>
    <source>
        <tissue evidence="8">Leaf</tissue>
    </source>
</reference>
<evidence type="ECO:0000256" key="3">
    <source>
        <dbReference type="ARBA" id="ARBA00022990"/>
    </source>
</evidence>
<keyword evidence="4 6" id="KW-0902">Two-component regulatory system</keyword>
<comment type="domain">
    <text evidence="6">Histidine-containing phosphotransfer domain (HPt) contains an active histidine that mediates the phosphotransfer.</text>
</comment>
<comment type="subcellular location">
    <subcellularLocation>
        <location evidence="6">Cytoplasm</location>
        <location evidence="6">Cytosol</location>
    </subcellularLocation>
    <subcellularLocation>
        <location evidence="6">Nucleus</location>
    </subcellularLocation>
</comment>
<dbReference type="FunFam" id="1.20.120.160:FF:000001">
    <property type="entry name" value="Histidine-containing phosphotransfer protein 1"/>
    <property type="match status" value="1"/>
</dbReference>
<organism evidence="8 9">
    <name type="scientific">Carya illinoinensis</name>
    <name type="common">Pecan</name>
    <dbReference type="NCBI Taxonomy" id="32201"/>
    <lineage>
        <taxon>Eukaryota</taxon>
        <taxon>Viridiplantae</taxon>
        <taxon>Streptophyta</taxon>
        <taxon>Embryophyta</taxon>
        <taxon>Tracheophyta</taxon>
        <taxon>Spermatophyta</taxon>
        <taxon>Magnoliopsida</taxon>
        <taxon>eudicotyledons</taxon>
        <taxon>Gunneridae</taxon>
        <taxon>Pentapetalae</taxon>
        <taxon>rosids</taxon>
        <taxon>fabids</taxon>
        <taxon>Fagales</taxon>
        <taxon>Juglandaceae</taxon>
        <taxon>Carya</taxon>
    </lineage>
</organism>
<evidence type="ECO:0000256" key="6">
    <source>
        <dbReference type="RuleBase" id="RU369004"/>
    </source>
</evidence>
<dbReference type="GO" id="GO:0000160">
    <property type="term" value="P:phosphorelay signal transduction system"/>
    <property type="evidence" value="ECO:0007669"/>
    <property type="project" value="UniProtKB-UniRule"/>
</dbReference>
<comment type="function">
    <text evidence="6">Functions as a two-component phosphorelay mediators between cytokinin sensor histidine kinases and response regulators (B-type ARRs). Plays an important role in propagating cytokinin signal transduction.</text>
</comment>
<keyword evidence="2 6" id="KW-0932">Cytokinin signaling pathway</keyword>
<proteinExistence type="predicted"/>
<evidence type="ECO:0000256" key="4">
    <source>
        <dbReference type="ARBA" id="ARBA00023012"/>
    </source>
</evidence>
<gene>
    <name evidence="8" type="ORF">I3842_07G204700</name>
</gene>
<dbReference type="GO" id="GO:0005829">
    <property type="term" value="C:cytosol"/>
    <property type="evidence" value="ECO:0007669"/>
    <property type="project" value="UniProtKB-SubCell"/>
</dbReference>
<dbReference type="InterPro" id="IPR008207">
    <property type="entry name" value="Sig_transdc_His_kin_Hpt_dom"/>
</dbReference>
<keyword evidence="3" id="KW-0007">Acetylation</keyword>
<evidence type="ECO:0000313" key="8">
    <source>
        <dbReference type="EMBL" id="KAG6705986.1"/>
    </source>
</evidence>
<dbReference type="EMBL" id="CM031831">
    <property type="protein sequence ID" value="KAG6705986.1"/>
    <property type="molecule type" value="Genomic_DNA"/>
</dbReference>
<evidence type="ECO:0000256" key="1">
    <source>
        <dbReference type="ARBA" id="ARBA00022490"/>
    </source>
</evidence>
<dbReference type="GO" id="GO:0005634">
    <property type="term" value="C:nucleus"/>
    <property type="evidence" value="ECO:0007669"/>
    <property type="project" value="UniProtKB-SubCell"/>
</dbReference>
<keyword evidence="5" id="KW-0539">Nucleus</keyword>
<dbReference type="PANTHER" id="PTHR28242:SF51">
    <property type="entry name" value="HISTIDINE-CONTAINING PHOSPHOTRANSFER PROTEIN"/>
    <property type="match status" value="1"/>
</dbReference>
<dbReference type="GO" id="GO:0043424">
    <property type="term" value="F:protein histidine kinase binding"/>
    <property type="evidence" value="ECO:0007669"/>
    <property type="project" value="UniProtKB-UniRule"/>
</dbReference>
<evidence type="ECO:0000259" key="7">
    <source>
        <dbReference type="Pfam" id="PF01627"/>
    </source>
</evidence>
<sequence>MAGAPSSVWNSYRHGTDHRIMARGIFNLSNTSWGKSLYIPIPFHSIARIKAFCLIFCKGVWGQKNLSIISCSSDLFLHWQRRSEGESLLQPPFFFHLFDENYIEILDRARILLNLKGRGPPYMKDHRTANLKVCCKISKPSKLSRLATTLHEEMDKNHLQRQLEMKRSLLDQGYLDEQFIQLEELEDGDNPNFVEETVTTFYANSARLLQNIEQALGSRPIDFTALDNCMHQFKSSSTSIGATRVKKECTLFMEYCEAANAEGCIRTFRQVKQEHASLKTKLENYFKVYICHNM</sequence>
<protein>
    <recommendedName>
        <fullName evidence="6">Histidine-containing phosphotransfer protein</fullName>
    </recommendedName>
</protein>
<dbReference type="InterPro" id="IPR045871">
    <property type="entry name" value="AHP1-5/YPD1"/>
</dbReference>
<accession>A0A922EPZ1</accession>
<evidence type="ECO:0000313" key="9">
    <source>
        <dbReference type="Proteomes" id="UP000811246"/>
    </source>
</evidence>
<dbReference type="GO" id="GO:0009736">
    <property type="term" value="P:cytokinin-activated signaling pathway"/>
    <property type="evidence" value="ECO:0007669"/>
    <property type="project" value="UniProtKB-KW"/>
</dbReference>
<name>A0A922EPZ1_CARIL</name>
<comment type="caution">
    <text evidence="8">The sequence shown here is derived from an EMBL/GenBank/DDBJ whole genome shotgun (WGS) entry which is preliminary data.</text>
</comment>